<feature type="region of interest" description="Disordered" evidence="1">
    <location>
        <begin position="75"/>
        <end position="95"/>
    </location>
</feature>
<organism evidence="2">
    <name type="scientific">Yersinia ruckeri</name>
    <dbReference type="NCBI Taxonomy" id="29486"/>
    <lineage>
        <taxon>Bacteria</taxon>
        <taxon>Pseudomonadati</taxon>
        <taxon>Pseudomonadota</taxon>
        <taxon>Gammaproteobacteria</taxon>
        <taxon>Enterobacterales</taxon>
        <taxon>Yersiniaceae</taxon>
        <taxon>Yersinia</taxon>
    </lineage>
</organism>
<sequence>MELDHNDSAAIAGRNGHLLFRPNDKFSIYDSVPRYSHGNALQRRAIPAPDMHEVNREHRGCRNCLPIHETAQREVYPEQKPDFHSKRDRQNPHPAAPVFASRVEGAPYGEPDAVIGSANVGYLPRRGGEKSHTYSEYKSCNCSCMINITLLASLIYRIYSKGKRHPRYGAEFISFNVGISLGCRNHAGSE</sequence>
<feature type="compositionally biased region" description="Basic and acidic residues" evidence="1">
    <location>
        <begin position="75"/>
        <end position="91"/>
    </location>
</feature>
<protein>
    <submittedName>
        <fullName evidence="2">Uncharacterized protein</fullName>
    </submittedName>
</protein>
<evidence type="ECO:0000313" key="2">
    <source>
        <dbReference type="EMBL" id="CEK26046.1"/>
    </source>
</evidence>
<name>A0A0A8VEJ4_YERRU</name>
<evidence type="ECO:0000256" key="1">
    <source>
        <dbReference type="SAM" id="MobiDB-lite"/>
    </source>
</evidence>
<reference evidence="2" key="1">
    <citation type="journal article" date="2015" name="Genome Announc.">
        <title>Complete Genome Sequence of Yersinia ruckeri Strain CSF007-82, Etiologic Agent of Red Mouth Disease in Salmonid Fish.</title>
        <authorList>
            <person name="Nelson M.C."/>
            <person name="LaPatra S.E."/>
            <person name="Welch T.J."/>
            <person name="Graf J."/>
        </authorList>
    </citation>
    <scope>NUCLEOTIDE SEQUENCE</scope>
    <source>
        <strain evidence="2">CSF007-82</strain>
    </source>
</reference>
<proteinExistence type="predicted"/>
<dbReference type="EMBL" id="LN681231">
    <property type="protein sequence ID" value="CEK26046.1"/>
    <property type="molecule type" value="Genomic_DNA"/>
</dbReference>
<gene>
    <name evidence="2" type="ORF">CSF007_1260</name>
</gene>
<dbReference type="AlphaFoldDB" id="A0A0A8VEJ4"/>
<accession>A0A0A8VEJ4</accession>